<dbReference type="EMBL" id="JAAAUQ010000630">
    <property type="protein sequence ID" value="KAF9148651.1"/>
    <property type="molecule type" value="Genomic_DNA"/>
</dbReference>
<dbReference type="OrthoDB" id="2375009at2759"/>
<protein>
    <submittedName>
        <fullName evidence="1">Uncharacterized protein</fullName>
    </submittedName>
</protein>
<evidence type="ECO:0000313" key="2">
    <source>
        <dbReference type="Proteomes" id="UP000748756"/>
    </source>
</evidence>
<organism evidence="1 2">
    <name type="scientific">Linnemannia schmuckeri</name>
    <dbReference type="NCBI Taxonomy" id="64567"/>
    <lineage>
        <taxon>Eukaryota</taxon>
        <taxon>Fungi</taxon>
        <taxon>Fungi incertae sedis</taxon>
        <taxon>Mucoromycota</taxon>
        <taxon>Mortierellomycotina</taxon>
        <taxon>Mortierellomycetes</taxon>
        <taxon>Mortierellales</taxon>
        <taxon>Mortierellaceae</taxon>
        <taxon>Linnemannia</taxon>
    </lineage>
</organism>
<sequence>MVFNIARLFRFPRHAEPEIDPLPLPVTIITYTEDLIAEPATDQSHVIQDDLPIHFHALGIGATNAQVEFDQDIAYVDEDVIVDFTGE</sequence>
<keyword evidence="2" id="KW-1185">Reference proteome</keyword>
<dbReference type="AlphaFoldDB" id="A0A9P5RYT6"/>
<evidence type="ECO:0000313" key="1">
    <source>
        <dbReference type="EMBL" id="KAF9148651.1"/>
    </source>
</evidence>
<proteinExistence type="predicted"/>
<accession>A0A9P5RYT6</accession>
<comment type="caution">
    <text evidence="1">The sequence shown here is derived from an EMBL/GenBank/DDBJ whole genome shotgun (WGS) entry which is preliminary data.</text>
</comment>
<reference evidence="1" key="1">
    <citation type="journal article" date="2020" name="Fungal Divers.">
        <title>Resolving the Mortierellaceae phylogeny through synthesis of multi-gene phylogenetics and phylogenomics.</title>
        <authorList>
            <person name="Vandepol N."/>
            <person name="Liber J."/>
            <person name="Desiro A."/>
            <person name="Na H."/>
            <person name="Kennedy M."/>
            <person name="Barry K."/>
            <person name="Grigoriev I.V."/>
            <person name="Miller A.N."/>
            <person name="O'Donnell K."/>
            <person name="Stajich J.E."/>
            <person name="Bonito G."/>
        </authorList>
    </citation>
    <scope>NUCLEOTIDE SEQUENCE</scope>
    <source>
        <strain evidence="1">NRRL 6426</strain>
    </source>
</reference>
<name>A0A9P5RYT6_9FUNG</name>
<gene>
    <name evidence="1" type="ORF">BG015_009608</name>
</gene>
<dbReference type="Proteomes" id="UP000748756">
    <property type="component" value="Unassembled WGS sequence"/>
</dbReference>